<feature type="region of interest" description="Disordered" evidence="2">
    <location>
        <begin position="29"/>
        <end position="49"/>
    </location>
</feature>
<dbReference type="Proteomes" id="UP000053593">
    <property type="component" value="Unassembled WGS sequence"/>
</dbReference>
<reference evidence="3 4" key="1">
    <citation type="submission" date="2014-04" db="EMBL/GenBank/DDBJ databases">
        <title>Evolutionary Origins and Diversification of the Mycorrhizal Mutualists.</title>
        <authorList>
            <consortium name="DOE Joint Genome Institute"/>
            <consortium name="Mycorrhizal Genomics Consortium"/>
            <person name="Kohler A."/>
            <person name="Kuo A."/>
            <person name="Nagy L.G."/>
            <person name="Floudas D."/>
            <person name="Copeland A."/>
            <person name="Barry K.W."/>
            <person name="Cichocki N."/>
            <person name="Veneault-Fourrey C."/>
            <person name="LaButti K."/>
            <person name="Lindquist E.A."/>
            <person name="Lipzen A."/>
            <person name="Lundell T."/>
            <person name="Morin E."/>
            <person name="Murat C."/>
            <person name="Riley R."/>
            <person name="Ohm R."/>
            <person name="Sun H."/>
            <person name="Tunlid A."/>
            <person name="Henrissat B."/>
            <person name="Grigoriev I.V."/>
            <person name="Hibbett D.S."/>
            <person name="Martin F."/>
        </authorList>
    </citation>
    <scope>NUCLEOTIDE SEQUENCE [LARGE SCALE GENOMIC DNA]</scope>
    <source>
        <strain evidence="3 4">FD-317 M1</strain>
    </source>
</reference>
<keyword evidence="4" id="KW-1185">Reference proteome</keyword>
<evidence type="ECO:0000313" key="4">
    <source>
        <dbReference type="Proteomes" id="UP000053593"/>
    </source>
</evidence>
<organism evidence="3 4">
    <name type="scientific">Collybiopsis luxurians FD-317 M1</name>
    <dbReference type="NCBI Taxonomy" id="944289"/>
    <lineage>
        <taxon>Eukaryota</taxon>
        <taxon>Fungi</taxon>
        <taxon>Dikarya</taxon>
        <taxon>Basidiomycota</taxon>
        <taxon>Agaricomycotina</taxon>
        <taxon>Agaricomycetes</taxon>
        <taxon>Agaricomycetidae</taxon>
        <taxon>Agaricales</taxon>
        <taxon>Marasmiineae</taxon>
        <taxon>Omphalotaceae</taxon>
        <taxon>Collybiopsis</taxon>
        <taxon>Collybiopsis luxurians</taxon>
    </lineage>
</organism>
<dbReference type="OrthoDB" id="99432at2759"/>
<dbReference type="AlphaFoldDB" id="A0A0D0BSU9"/>
<proteinExistence type="predicted"/>
<feature type="coiled-coil region" evidence="1">
    <location>
        <begin position="127"/>
        <end position="161"/>
    </location>
</feature>
<name>A0A0D0BSU9_9AGAR</name>
<evidence type="ECO:0000256" key="1">
    <source>
        <dbReference type="SAM" id="Coils"/>
    </source>
</evidence>
<evidence type="ECO:0000313" key="3">
    <source>
        <dbReference type="EMBL" id="KIK58431.1"/>
    </source>
</evidence>
<protein>
    <submittedName>
        <fullName evidence="3">Uncharacterized protein</fullName>
    </submittedName>
</protein>
<accession>A0A0D0BSU9</accession>
<dbReference type="HOGENOM" id="CLU_1635591_0_0_1"/>
<feature type="compositionally biased region" description="Acidic residues" evidence="2">
    <location>
        <begin position="34"/>
        <end position="49"/>
    </location>
</feature>
<dbReference type="EMBL" id="KN834785">
    <property type="protein sequence ID" value="KIK58431.1"/>
    <property type="molecule type" value="Genomic_DNA"/>
</dbReference>
<evidence type="ECO:0000256" key="2">
    <source>
        <dbReference type="SAM" id="MobiDB-lite"/>
    </source>
</evidence>
<gene>
    <name evidence="3" type="ORF">GYMLUDRAFT_246131</name>
</gene>
<sequence>MAKTKPTGSAKWVEVLAVTLEAEDAINERSAMGEVEDEPEFQSEDEDEDIEIVEVSDRKMGKVKEKGKEKQETVLTKAFKTEAPLCPKPRRNQATDVLNQISAQLDPAVQQQQDDERATHNFQLIYLQNLQAQLHEEQRHREQIEAQVHELELQLVCLESCH</sequence>
<keyword evidence="1" id="KW-0175">Coiled coil</keyword>